<feature type="region of interest" description="Disordered" evidence="2">
    <location>
        <begin position="27"/>
        <end position="47"/>
    </location>
</feature>
<dbReference type="Proteomes" id="UP000335636">
    <property type="component" value="Unassembled WGS sequence"/>
</dbReference>
<evidence type="ECO:0000256" key="2">
    <source>
        <dbReference type="SAM" id="MobiDB-lite"/>
    </source>
</evidence>
<organism evidence="3 4">
    <name type="scientific">Marmota monax</name>
    <name type="common">Woodchuck</name>
    <dbReference type="NCBI Taxonomy" id="9995"/>
    <lineage>
        <taxon>Eukaryota</taxon>
        <taxon>Metazoa</taxon>
        <taxon>Chordata</taxon>
        <taxon>Craniata</taxon>
        <taxon>Vertebrata</taxon>
        <taxon>Euteleostomi</taxon>
        <taxon>Mammalia</taxon>
        <taxon>Eutheria</taxon>
        <taxon>Euarchontoglires</taxon>
        <taxon>Glires</taxon>
        <taxon>Rodentia</taxon>
        <taxon>Sciuromorpha</taxon>
        <taxon>Sciuridae</taxon>
        <taxon>Xerinae</taxon>
        <taxon>Marmotini</taxon>
        <taxon>Marmota</taxon>
    </lineage>
</organism>
<dbReference type="Pfam" id="PF13885">
    <property type="entry name" value="Keratin_B2_2"/>
    <property type="match status" value="1"/>
</dbReference>
<dbReference type="AlphaFoldDB" id="A0A5E4D2E2"/>
<feature type="compositionally biased region" description="Polar residues" evidence="2">
    <location>
        <begin position="128"/>
        <end position="141"/>
    </location>
</feature>
<protein>
    <submittedName>
        <fullName evidence="3">Uncharacterized protein</fullName>
    </submittedName>
</protein>
<gene>
    <name evidence="3" type="ORF">MONAX_5E015988</name>
</gene>
<dbReference type="InterPro" id="IPR002494">
    <property type="entry name" value="KAP"/>
</dbReference>
<sequence>MDTYHLPRIAPAHSTQETYHHRVFAGKGAQSPAPSSRPVKSPPLTMPRFLTGPPCLPGPGISTAHLCPFPGPRSLPDRPGWPALPNPGPGSLTQRRECSQTRKGVSPAEARPEGQSLPARCPGHHPTQRSPLRSVSRNGPSSLRRGHLVAGPSIQRATGARGPWHLSGRLGGHTTGWGHGGRGPPTHFSSLPSSPHTPWRLCLTAGPQQWGHYLWTQPLLIWTSPVHLSTRGVLLESGHPDSFSHCFLDPHPGVPRPVDMALGLSPRTQAVVRRTKDAEGSQGRHERGPTPTCPGRASSRPPKPEPRCSESRDSRHGGHCPARHGSCVPATKATRHQGQDVQLPKEECTGHPSPGQRASVRATVGQDSSGAPPSRLCRPGGGQRKGHMPREGLSHSARTVISPRPVESPPLTMPRSCLVPLPPGALTRASQPDGYKSPVVQLLTHTLTHPPTHPPTPSSTPTMAASTMSVCSSDLSYGSRVCQPGSWDSCPDCSWQVDDCPESCCQPPCCAPSCCQPSCCAPAPRLTLLCTPVSCVSRPCCQSVCTSSCTPSCCQQSSCQSDCSSCSPCQPSCCVSLCCKPVCCKPVCCVPVCSEASSSCCQQSSCEPSCCSSSPCQQSCCEPSCCSSSPCQPSCCVSLCCKPVCCKPVCCVPVCSGASSSCCQQSSSVLLRARLLQARLLLQTLLLRVPALPPRVQARLLRARLLLLCLLLPAQLLPPGLLRVPALPPHLLPPGLLWCLLGPEVLLLTSHVPRPVSLGCRSCCLMSGPDEGETAARLSGRGAGSPEAVGVPPGHAAPLVS</sequence>
<feature type="region of interest" description="Disordered" evidence="2">
    <location>
        <begin position="70"/>
        <end position="175"/>
    </location>
</feature>
<reference evidence="3" key="1">
    <citation type="submission" date="2019-04" db="EMBL/GenBank/DDBJ databases">
        <authorList>
            <person name="Alioto T."/>
            <person name="Alioto T."/>
        </authorList>
    </citation>
    <scope>NUCLEOTIDE SEQUENCE [LARGE SCALE GENOMIC DNA]</scope>
</reference>
<keyword evidence="4" id="KW-1185">Reference proteome</keyword>
<evidence type="ECO:0000256" key="1">
    <source>
        <dbReference type="ARBA" id="ARBA00022744"/>
    </source>
</evidence>
<feature type="region of interest" description="Disordered" evidence="2">
    <location>
        <begin position="258"/>
        <end position="396"/>
    </location>
</feature>
<dbReference type="GO" id="GO:0005829">
    <property type="term" value="C:cytosol"/>
    <property type="evidence" value="ECO:0007669"/>
    <property type="project" value="UniProtKB-ARBA"/>
</dbReference>
<feature type="region of interest" description="Disordered" evidence="2">
    <location>
        <begin position="775"/>
        <end position="801"/>
    </location>
</feature>
<feature type="compositionally biased region" description="Basic and acidic residues" evidence="2">
    <location>
        <begin position="302"/>
        <end position="316"/>
    </location>
</feature>
<proteinExistence type="predicted"/>
<accession>A0A5E4D2E2</accession>
<comment type="caution">
    <text evidence="3">The sequence shown here is derived from an EMBL/GenBank/DDBJ whole genome shotgun (WGS) entry which is preliminary data.</text>
</comment>
<name>A0A5E4D2E2_MARMO</name>
<dbReference type="EMBL" id="CABDUW010002597">
    <property type="protein sequence ID" value="VTJ87422.1"/>
    <property type="molecule type" value="Genomic_DNA"/>
</dbReference>
<dbReference type="GO" id="GO:0045095">
    <property type="term" value="C:keratin filament"/>
    <property type="evidence" value="ECO:0007669"/>
    <property type="project" value="InterPro"/>
</dbReference>
<feature type="compositionally biased region" description="Basic and acidic residues" evidence="2">
    <location>
        <begin position="274"/>
        <end position="288"/>
    </location>
</feature>
<keyword evidence="1" id="KW-0416">Keratin</keyword>
<evidence type="ECO:0000313" key="4">
    <source>
        <dbReference type="Proteomes" id="UP000335636"/>
    </source>
</evidence>
<evidence type="ECO:0000313" key="3">
    <source>
        <dbReference type="EMBL" id="VTJ87422.1"/>
    </source>
</evidence>